<dbReference type="SUPFAM" id="SSF53448">
    <property type="entry name" value="Nucleotide-diphospho-sugar transferases"/>
    <property type="match status" value="1"/>
</dbReference>
<protein>
    <submittedName>
        <fullName evidence="4">Glycosyltransferase</fullName>
    </submittedName>
</protein>
<gene>
    <name evidence="4" type="ORF">OBE_03805</name>
</gene>
<dbReference type="Pfam" id="PF00535">
    <property type="entry name" value="Glycos_transf_2"/>
    <property type="match status" value="1"/>
</dbReference>
<dbReference type="InterPro" id="IPR001173">
    <property type="entry name" value="Glyco_trans_2-like"/>
</dbReference>
<name>K1TWU1_9ZZZZ</name>
<feature type="non-terminal residue" evidence="4">
    <location>
        <position position="228"/>
    </location>
</feature>
<dbReference type="EMBL" id="AJWZ01002566">
    <property type="protein sequence ID" value="EKC70615.1"/>
    <property type="molecule type" value="Genomic_DNA"/>
</dbReference>
<evidence type="ECO:0000313" key="4">
    <source>
        <dbReference type="EMBL" id="EKC70615.1"/>
    </source>
</evidence>
<dbReference type="CDD" id="cd00761">
    <property type="entry name" value="Glyco_tranf_GTA_type"/>
    <property type="match status" value="1"/>
</dbReference>
<accession>K1TWU1</accession>
<dbReference type="GO" id="GO:0016757">
    <property type="term" value="F:glycosyltransferase activity"/>
    <property type="evidence" value="ECO:0007669"/>
    <property type="project" value="UniProtKB-KW"/>
</dbReference>
<reference evidence="4" key="1">
    <citation type="journal article" date="2013" name="Environ. Microbiol.">
        <title>Microbiota from the distal guts of lean and obese adolescents exhibit partial functional redundancy besides clear differences in community structure.</title>
        <authorList>
            <person name="Ferrer M."/>
            <person name="Ruiz A."/>
            <person name="Lanza F."/>
            <person name="Haange S.B."/>
            <person name="Oberbach A."/>
            <person name="Till H."/>
            <person name="Bargiela R."/>
            <person name="Campoy C."/>
            <person name="Segura M.T."/>
            <person name="Richter M."/>
            <person name="von Bergen M."/>
            <person name="Seifert J."/>
            <person name="Suarez A."/>
        </authorList>
    </citation>
    <scope>NUCLEOTIDE SEQUENCE</scope>
</reference>
<evidence type="ECO:0000259" key="3">
    <source>
        <dbReference type="Pfam" id="PF00535"/>
    </source>
</evidence>
<feature type="domain" description="Glycosyltransferase 2-like" evidence="3">
    <location>
        <begin position="6"/>
        <end position="123"/>
    </location>
</feature>
<dbReference type="PANTHER" id="PTHR22916:SF51">
    <property type="entry name" value="GLYCOSYLTRANSFERASE EPSH-RELATED"/>
    <property type="match status" value="1"/>
</dbReference>
<keyword evidence="1" id="KW-0328">Glycosyltransferase</keyword>
<dbReference type="Gene3D" id="3.90.550.10">
    <property type="entry name" value="Spore Coat Polysaccharide Biosynthesis Protein SpsA, Chain A"/>
    <property type="match status" value="1"/>
</dbReference>
<sequence length="228" mass="25797">MNPKVSIIIPVYNTGQFLNQCVDSILLEKEYIKEIIIVDDGSEPETAKACDLLSVYNPQIIVIHQENAGVSAARNNGIVHASGEYIMFIDSDDFIEKGLLRSLVENIKDADFVVSGYSLYNDVLKSKTNVFAGVDKKGAISELALCLNEFINPPYLLGPCFKLFKLQIIMDFNIRFPYNISYCEDAIFVFNYLKYTHSFVSVKNSGYCYRQHGNDTLSTSFREDLFKC</sequence>
<dbReference type="PANTHER" id="PTHR22916">
    <property type="entry name" value="GLYCOSYLTRANSFERASE"/>
    <property type="match status" value="1"/>
</dbReference>
<organism evidence="4">
    <name type="scientific">human gut metagenome</name>
    <dbReference type="NCBI Taxonomy" id="408170"/>
    <lineage>
        <taxon>unclassified sequences</taxon>
        <taxon>metagenomes</taxon>
        <taxon>organismal metagenomes</taxon>
    </lineage>
</organism>
<evidence type="ECO:0000256" key="2">
    <source>
        <dbReference type="ARBA" id="ARBA00022679"/>
    </source>
</evidence>
<dbReference type="InterPro" id="IPR029044">
    <property type="entry name" value="Nucleotide-diphossugar_trans"/>
</dbReference>
<dbReference type="AlphaFoldDB" id="K1TWU1"/>
<keyword evidence="2 4" id="KW-0808">Transferase</keyword>
<proteinExistence type="predicted"/>
<evidence type="ECO:0000256" key="1">
    <source>
        <dbReference type="ARBA" id="ARBA00022676"/>
    </source>
</evidence>
<comment type="caution">
    <text evidence="4">The sequence shown here is derived from an EMBL/GenBank/DDBJ whole genome shotgun (WGS) entry which is preliminary data.</text>
</comment>